<comment type="caution">
    <text evidence="2">The sequence shown here is derived from an EMBL/GenBank/DDBJ whole genome shotgun (WGS) entry which is preliminary data.</text>
</comment>
<reference evidence="2 3" key="1">
    <citation type="submission" date="2019-08" db="EMBL/GenBank/DDBJ databases">
        <title>Genomes of Subsaximicrobium wynnwilliamsii strains.</title>
        <authorList>
            <person name="Bowman J.P."/>
        </authorList>
    </citation>
    <scope>NUCLEOTIDE SEQUENCE [LARGE SCALE GENOMIC DNA]</scope>
    <source>
        <strain evidence="2 3">2-80-2</strain>
    </source>
</reference>
<dbReference type="EMBL" id="VORO01000125">
    <property type="protein sequence ID" value="TXD85829.1"/>
    <property type="molecule type" value="Genomic_DNA"/>
</dbReference>
<keyword evidence="1" id="KW-0472">Membrane</keyword>
<dbReference type="Proteomes" id="UP000321578">
    <property type="component" value="Unassembled WGS sequence"/>
</dbReference>
<proteinExistence type="predicted"/>
<dbReference type="RefSeq" id="WP_147088606.1">
    <property type="nucleotide sequence ID" value="NZ_VORM01000077.1"/>
</dbReference>
<gene>
    <name evidence="2" type="ORF">ESY86_20770</name>
</gene>
<sequence length="105" mass="12237">MILNLISAVFQLINLNETGIGFKEIIFFFTGTISIIILYIFIFKKSTLEKIPINKIERLNEKSIFGKKRFSLKLKNGMKRDLTELKTQTEYNELKKLFSEIGITN</sequence>
<evidence type="ECO:0000313" key="3">
    <source>
        <dbReference type="Proteomes" id="UP000321578"/>
    </source>
</evidence>
<keyword evidence="1" id="KW-0812">Transmembrane</keyword>
<evidence type="ECO:0000256" key="1">
    <source>
        <dbReference type="SAM" id="Phobius"/>
    </source>
</evidence>
<evidence type="ECO:0000313" key="2">
    <source>
        <dbReference type="EMBL" id="TXD85829.1"/>
    </source>
</evidence>
<feature type="transmembrane region" description="Helical" evidence="1">
    <location>
        <begin position="25"/>
        <end position="43"/>
    </location>
</feature>
<keyword evidence="3" id="KW-1185">Reference proteome</keyword>
<dbReference type="OrthoDB" id="1451744at2"/>
<organism evidence="2 3">
    <name type="scientific">Subsaximicrobium wynnwilliamsii</name>
    <dbReference type="NCBI Taxonomy" id="291179"/>
    <lineage>
        <taxon>Bacteria</taxon>
        <taxon>Pseudomonadati</taxon>
        <taxon>Bacteroidota</taxon>
        <taxon>Flavobacteriia</taxon>
        <taxon>Flavobacteriales</taxon>
        <taxon>Flavobacteriaceae</taxon>
        <taxon>Subsaximicrobium</taxon>
    </lineage>
</organism>
<accession>A0A5C6Z999</accession>
<keyword evidence="1" id="KW-1133">Transmembrane helix</keyword>
<protein>
    <submittedName>
        <fullName evidence="2">Uncharacterized protein</fullName>
    </submittedName>
</protein>
<name>A0A5C6Z999_9FLAO</name>
<dbReference type="AlphaFoldDB" id="A0A5C6Z999"/>